<reference evidence="1 2" key="1">
    <citation type="journal article" date="2021" name="Commun. Biol.">
        <title>The genome of Shorea leprosula (Dipterocarpaceae) highlights the ecological relevance of drought in aseasonal tropical rainforests.</title>
        <authorList>
            <person name="Ng K.K.S."/>
            <person name="Kobayashi M.J."/>
            <person name="Fawcett J.A."/>
            <person name="Hatakeyama M."/>
            <person name="Paape T."/>
            <person name="Ng C.H."/>
            <person name="Ang C.C."/>
            <person name="Tnah L.H."/>
            <person name="Lee C.T."/>
            <person name="Nishiyama T."/>
            <person name="Sese J."/>
            <person name="O'Brien M.J."/>
            <person name="Copetti D."/>
            <person name="Mohd Noor M.I."/>
            <person name="Ong R.C."/>
            <person name="Putra M."/>
            <person name="Sireger I.Z."/>
            <person name="Indrioko S."/>
            <person name="Kosugi Y."/>
            <person name="Izuno A."/>
            <person name="Isagi Y."/>
            <person name="Lee S.L."/>
            <person name="Shimizu K.K."/>
        </authorList>
    </citation>
    <scope>NUCLEOTIDE SEQUENCE [LARGE SCALE GENOMIC DNA]</scope>
    <source>
        <strain evidence="1">214</strain>
    </source>
</reference>
<protein>
    <submittedName>
        <fullName evidence="1">Uncharacterized protein</fullName>
    </submittedName>
</protein>
<evidence type="ECO:0000313" key="2">
    <source>
        <dbReference type="Proteomes" id="UP001054252"/>
    </source>
</evidence>
<organism evidence="1 2">
    <name type="scientific">Rubroshorea leprosula</name>
    <dbReference type="NCBI Taxonomy" id="152421"/>
    <lineage>
        <taxon>Eukaryota</taxon>
        <taxon>Viridiplantae</taxon>
        <taxon>Streptophyta</taxon>
        <taxon>Embryophyta</taxon>
        <taxon>Tracheophyta</taxon>
        <taxon>Spermatophyta</taxon>
        <taxon>Magnoliopsida</taxon>
        <taxon>eudicotyledons</taxon>
        <taxon>Gunneridae</taxon>
        <taxon>Pentapetalae</taxon>
        <taxon>rosids</taxon>
        <taxon>malvids</taxon>
        <taxon>Malvales</taxon>
        <taxon>Dipterocarpaceae</taxon>
        <taxon>Rubroshorea</taxon>
    </lineage>
</organism>
<proteinExistence type="predicted"/>
<sequence length="84" mass="8563">MYKSRGLFIVNAVAEGLGAHVPVAGNSNAFCVIVNAVAEGLGAHVPVAGRSNAFCVMGDSFATAGACMEAVVEKLNKTAQSCKY</sequence>
<keyword evidence="2" id="KW-1185">Reference proteome</keyword>
<evidence type="ECO:0000313" key="1">
    <source>
        <dbReference type="EMBL" id="GKV47651.1"/>
    </source>
</evidence>
<accession>A0AAV5MFR7</accession>
<comment type="caution">
    <text evidence="1">The sequence shown here is derived from an EMBL/GenBank/DDBJ whole genome shotgun (WGS) entry which is preliminary data.</text>
</comment>
<dbReference type="AlphaFoldDB" id="A0AAV5MFR7"/>
<dbReference type="Proteomes" id="UP001054252">
    <property type="component" value="Unassembled WGS sequence"/>
</dbReference>
<dbReference type="EMBL" id="BPVZ01000232">
    <property type="protein sequence ID" value="GKV47651.1"/>
    <property type="molecule type" value="Genomic_DNA"/>
</dbReference>
<name>A0AAV5MFR7_9ROSI</name>
<gene>
    <name evidence="1" type="ORF">SLEP1_g54531</name>
</gene>